<evidence type="ECO:0000259" key="4">
    <source>
        <dbReference type="Pfam" id="PF00171"/>
    </source>
</evidence>
<name>A0A1G5CCM4_9GAMM</name>
<dbReference type="PANTHER" id="PTHR43217">
    <property type="entry name" value="SUCCINATE SEMIALDEHYDE DEHYDROGENASE [NAD(P)+] SAD"/>
    <property type="match status" value="1"/>
</dbReference>
<dbReference type="STRING" id="381306.AN478_10165"/>
<keyword evidence="2" id="KW-0521">NADP</keyword>
<dbReference type="InterPro" id="IPR016162">
    <property type="entry name" value="Ald_DH_N"/>
</dbReference>
<dbReference type="InterPro" id="IPR044148">
    <property type="entry name" value="ALDH_GabD1-like"/>
</dbReference>
<dbReference type="Gene3D" id="3.40.309.10">
    <property type="entry name" value="Aldehyde Dehydrogenase, Chain A, domain 2"/>
    <property type="match status" value="1"/>
</dbReference>
<organism evidence="5 6">
    <name type="scientific">Thiohalorhabdus denitrificans</name>
    <dbReference type="NCBI Taxonomy" id="381306"/>
    <lineage>
        <taxon>Bacteria</taxon>
        <taxon>Pseudomonadati</taxon>
        <taxon>Pseudomonadota</taxon>
        <taxon>Gammaproteobacteria</taxon>
        <taxon>Thiohalorhabdales</taxon>
        <taxon>Thiohalorhabdaceae</taxon>
        <taxon>Thiohalorhabdus</taxon>
    </lineage>
</organism>
<dbReference type="PANTHER" id="PTHR43217:SF1">
    <property type="entry name" value="SUCCINATE SEMIALDEHYDE DEHYDROGENASE [NAD(P)+] SAD"/>
    <property type="match status" value="1"/>
</dbReference>
<evidence type="ECO:0000313" key="6">
    <source>
        <dbReference type="Proteomes" id="UP000183104"/>
    </source>
</evidence>
<dbReference type="GO" id="GO:0004030">
    <property type="term" value="F:aldehyde dehydrogenase [NAD(P)+] activity"/>
    <property type="evidence" value="ECO:0007669"/>
    <property type="project" value="InterPro"/>
</dbReference>
<evidence type="ECO:0000256" key="2">
    <source>
        <dbReference type="ARBA" id="ARBA00022857"/>
    </source>
</evidence>
<evidence type="ECO:0000313" key="5">
    <source>
        <dbReference type="EMBL" id="SCY00173.1"/>
    </source>
</evidence>
<dbReference type="FunFam" id="3.40.605.10:FF:000012">
    <property type="entry name" value="NAD-dependent succinate-semialdehyde dehydrogenase"/>
    <property type="match status" value="1"/>
</dbReference>
<evidence type="ECO:0000256" key="3">
    <source>
        <dbReference type="ARBA" id="ARBA00023002"/>
    </source>
</evidence>
<accession>A0A1G5CCM4</accession>
<dbReference type="CDD" id="cd07100">
    <property type="entry name" value="ALDH_SSADH1_GabD1"/>
    <property type="match status" value="1"/>
</dbReference>
<dbReference type="InterPro" id="IPR015590">
    <property type="entry name" value="Aldehyde_DH_dom"/>
</dbReference>
<gene>
    <name evidence="5" type="ORF">SAMN05661077_1003</name>
</gene>
<dbReference type="EMBL" id="FMUN01000002">
    <property type="protein sequence ID" value="SCY00173.1"/>
    <property type="molecule type" value="Genomic_DNA"/>
</dbReference>
<protein>
    <submittedName>
        <fullName evidence="5">Succinate-semialdehyde dehydrogenase / glutarate-semialdehyde dehydrogenase</fullName>
    </submittedName>
</protein>
<dbReference type="Proteomes" id="UP000183104">
    <property type="component" value="Unassembled WGS sequence"/>
</dbReference>
<dbReference type="Gene3D" id="3.40.605.10">
    <property type="entry name" value="Aldehyde Dehydrogenase, Chain A, domain 1"/>
    <property type="match status" value="1"/>
</dbReference>
<dbReference type="SUPFAM" id="SSF53720">
    <property type="entry name" value="ALDH-like"/>
    <property type="match status" value="1"/>
</dbReference>
<feature type="domain" description="Aldehyde dehydrogenase" evidence="4">
    <location>
        <begin position="3"/>
        <end position="451"/>
    </location>
</feature>
<dbReference type="Pfam" id="PF00171">
    <property type="entry name" value="Aldedh"/>
    <property type="match status" value="1"/>
</dbReference>
<keyword evidence="6" id="KW-1185">Reference proteome</keyword>
<dbReference type="InterPro" id="IPR047110">
    <property type="entry name" value="GABD/Sad-like"/>
</dbReference>
<evidence type="ECO:0000256" key="1">
    <source>
        <dbReference type="ARBA" id="ARBA00009986"/>
    </source>
</evidence>
<sequence length="454" mass="48908">MVMESINPATGEVLEVFEELTDQQLETALEASREGFSAWSATTFSQRRKVLQAAAALLRQNTGEYAELISREMGKPVKEARGEVEKCAWACDYYAEQGERFLASEPIDTDASRSYVRYAPLGPVLAVMPWNFPFWQVFRAAAPTLMAGNAMLLKHASNVPACAAAIEGILAEAGLPRGTFQNLAIGSGRVEAVINDPRVRAVTLTGSEAAGRKVAATAGAAIKKTVLELGGSDPFLVLEDADLDEAARVAATARTINSGQSCIAAKRFIVADRVADDFLERFRAHLEELRLGNPAEPETHIGPQARHDLRDTLHRQVRDSVKAGADLLMGGEMPPGKGYYYPVTLLDGVTEGMPVADEETFGPVAPVFRVPDDEAAVALANRSRYGLGGAVWSADRERAEAVGQRLEVGCVFVNGMVKSDPRLPFGGIKASGYGRELGQQGIREFTNVQSVWIG</sequence>
<dbReference type="GO" id="GO:0004777">
    <property type="term" value="F:succinate-semialdehyde dehydrogenase (NAD+) activity"/>
    <property type="evidence" value="ECO:0007669"/>
    <property type="project" value="TreeGrafter"/>
</dbReference>
<dbReference type="FunFam" id="3.40.309.10:FF:000010">
    <property type="entry name" value="Gamma-aminobutyraldehyde dehydrogenase"/>
    <property type="match status" value="1"/>
</dbReference>
<comment type="similarity">
    <text evidence="1">Belongs to the aldehyde dehydrogenase family.</text>
</comment>
<dbReference type="RefSeq" id="WP_176758726.1">
    <property type="nucleotide sequence ID" value="NZ_FMUN01000002.1"/>
</dbReference>
<keyword evidence="3" id="KW-0560">Oxidoreductase</keyword>
<proteinExistence type="inferred from homology"/>
<reference evidence="6" key="1">
    <citation type="submission" date="2016-10" db="EMBL/GenBank/DDBJ databases">
        <authorList>
            <person name="Varghese N."/>
        </authorList>
    </citation>
    <scope>NUCLEOTIDE SEQUENCE [LARGE SCALE GENOMIC DNA]</scope>
    <source>
        <strain evidence="6">HL 19</strain>
    </source>
</reference>
<dbReference type="InterPro" id="IPR016163">
    <property type="entry name" value="Ald_DH_C"/>
</dbReference>
<dbReference type="AlphaFoldDB" id="A0A1G5CCM4"/>
<dbReference type="InterPro" id="IPR016161">
    <property type="entry name" value="Ald_DH/histidinol_DH"/>
</dbReference>